<accession>A0A9P7C7R9</accession>
<evidence type="ECO:0008006" key="3">
    <source>
        <dbReference type="Google" id="ProtNLM"/>
    </source>
</evidence>
<dbReference type="InterPro" id="IPR036691">
    <property type="entry name" value="Endo/exonu/phosph_ase_sf"/>
</dbReference>
<dbReference type="EMBL" id="JAANIT010001549">
    <property type="protein sequence ID" value="KAG1539774.1"/>
    <property type="molecule type" value="Genomic_DNA"/>
</dbReference>
<evidence type="ECO:0000313" key="2">
    <source>
        <dbReference type="Proteomes" id="UP000717996"/>
    </source>
</evidence>
<dbReference type="AlphaFoldDB" id="A0A9P7C7R9"/>
<dbReference type="SUPFAM" id="SSF56219">
    <property type="entry name" value="DNase I-like"/>
    <property type="match status" value="1"/>
</dbReference>
<name>A0A9P7C7R9_RHIOR</name>
<gene>
    <name evidence="1" type="ORF">G6F51_008933</name>
</gene>
<dbReference type="Proteomes" id="UP000717996">
    <property type="component" value="Unassembled WGS sequence"/>
</dbReference>
<organism evidence="1 2">
    <name type="scientific">Rhizopus oryzae</name>
    <name type="common">Mucormycosis agent</name>
    <name type="synonym">Rhizopus arrhizus var. delemar</name>
    <dbReference type="NCBI Taxonomy" id="64495"/>
    <lineage>
        <taxon>Eukaryota</taxon>
        <taxon>Fungi</taxon>
        <taxon>Fungi incertae sedis</taxon>
        <taxon>Mucoromycota</taxon>
        <taxon>Mucoromycotina</taxon>
        <taxon>Mucoromycetes</taxon>
        <taxon>Mucorales</taxon>
        <taxon>Mucorineae</taxon>
        <taxon>Rhizopodaceae</taxon>
        <taxon>Rhizopus</taxon>
    </lineage>
</organism>
<comment type="caution">
    <text evidence="1">The sequence shown here is derived from an EMBL/GenBank/DDBJ whole genome shotgun (WGS) entry which is preliminary data.</text>
</comment>
<reference evidence="1" key="1">
    <citation type="journal article" date="2020" name="Microb. Genom.">
        <title>Genetic diversity of clinical and environmental Mucorales isolates obtained from an investigation of mucormycosis cases among solid organ transplant recipients.</title>
        <authorList>
            <person name="Nguyen M.H."/>
            <person name="Kaul D."/>
            <person name="Muto C."/>
            <person name="Cheng S.J."/>
            <person name="Richter R.A."/>
            <person name="Bruno V.M."/>
            <person name="Liu G."/>
            <person name="Beyhan S."/>
            <person name="Sundermann A.J."/>
            <person name="Mounaud S."/>
            <person name="Pasculle A.W."/>
            <person name="Nierman W.C."/>
            <person name="Driscoll E."/>
            <person name="Cumbie R."/>
            <person name="Clancy C.J."/>
            <person name="Dupont C.L."/>
        </authorList>
    </citation>
    <scope>NUCLEOTIDE SEQUENCE</scope>
    <source>
        <strain evidence="1">GL16</strain>
    </source>
</reference>
<evidence type="ECO:0000313" key="1">
    <source>
        <dbReference type="EMBL" id="KAG1539774.1"/>
    </source>
</evidence>
<sequence>MRIPLPEDSRCILARVSHEHDRMNPFHILVIYAPASSHRARVDFFNSLLSFRQLSPHDPVSCVDHMIIAGDFNYSLPNSSSPLGSSVPTLLNPNWSDHTLLQVTYKFDFVDDTGPGLWRANPIYTSNKEHRQRLDSMLTRWYDQEIANSVLPPQGIWDLVKLKVKQFTKSFGRHYVDWRKQQILALQCKRQRLLRSPFPSAFLATHLPRVEQQIQVLQEEVTPIAILKAEWTWRDRGEMNVGYLKRSATARAVQRSIPRLWDPDNGDVCSSRTQMLDVTQKFYTKLYSPETVCSSALDAMVSKIPSSYRLSKDDSEFMASSFLLKQYRSSVLP</sequence>
<protein>
    <recommendedName>
        <fullName evidence="3">Endonuclease/exonuclease/phosphatase domain-containing protein</fullName>
    </recommendedName>
</protein>
<proteinExistence type="predicted"/>
<dbReference type="Gene3D" id="3.60.10.10">
    <property type="entry name" value="Endonuclease/exonuclease/phosphatase"/>
    <property type="match status" value="1"/>
</dbReference>